<reference evidence="1 2" key="1">
    <citation type="submission" date="2018-10" db="EMBL/GenBank/DDBJ databases">
        <title>A high-quality apple genome assembly.</title>
        <authorList>
            <person name="Hu J."/>
        </authorList>
    </citation>
    <scope>NUCLEOTIDE SEQUENCE [LARGE SCALE GENOMIC DNA]</scope>
    <source>
        <strain evidence="2">cv. HFTH1</strain>
        <tissue evidence="1">Young leaf</tissue>
    </source>
</reference>
<name>A0A498IPG3_MALDO</name>
<keyword evidence="2" id="KW-1185">Reference proteome</keyword>
<comment type="caution">
    <text evidence="1">The sequence shown here is derived from an EMBL/GenBank/DDBJ whole genome shotgun (WGS) entry which is preliminary data.</text>
</comment>
<sequence>MNIGLSTNSLSTLPGIPKCSAITSRRCLIRDITGSSPKRRILLKGMTGVMWITINSLTRKISNELRSQPLISTAFMDSRSI</sequence>
<proteinExistence type="predicted"/>
<dbReference type="AlphaFoldDB" id="A0A498IPG3"/>
<dbReference type="EMBL" id="RDQH01000337">
    <property type="protein sequence ID" value="RXH83361.1"/>
    <property type="molecule type" value="Genomic_DNA"/>
</dbReference>
<gene>
    <name evidence="1" type="ORF">DVH24_005614</name>
</gene>
<evidence type="ECO:0000313" key="2">
    <source>
        <dbReference type="Proteomes" id="UP000290289"/>
    </source>
</evidence>
<protein>
    <submittedName>
        <fullName evidence="1">Uncharacterized protein</fullName>
    </submittedName>
</protein>
<accession>A0A498IPG3</accession>
<evidence type="ECO:0000313" key="1">
    <source>
        <dbReference type="EMBL" id="RXH83361.1"/>
    </source>
</evidence>
<dbReference type="Proteomes" id="UP000290289">
    <property type="component" value="Chromosome 11"/>
</dbReference>
<organism evidence="1 2">
    <name type="scientific">Malus domestica</name>
    <name type="common">Apple</name>
    <name type="synonym">Pyrus malus</name>
    <dbReference type="NCBI Taxonomy" id="3750"/>
    <lineage>
        <taxon>Eukaryota</taxon>
        <taxon>Viridiplantae</taxon>
        <taxon>Streptophyta</taxon>
        <taxon>Embryophyta</taxon>
        <taxon>Tracheophyta</taxon>
        <taxon>Spermatophyta</taxon>
        <taxon>Magnoliopsida</taxon>
        <taxon>eudicotyledons</taxon>
        <taxon>Gunneridae</taxon>
        <taxon>Pentapetalae</taxon>
        <taxon>rosids</taxon>
        <taxon>fabids</taxon>
        <taxon>Rosales</taxon>
        <taxon>Rosaceae</taxon>
        <taxon>Amygdaloideae</taxon>
        <taxon>Maleae</taxon>
        <taxon>Malus</taxon>
    </lineage>
</organism>